<gene>
    <name evidence="1" type="ORF">CRG98_044356</name>
</gene>
<name>A0A2I0HU71_PUNGR</name>
<comment type="caution">
    <text evidence="1">The sequence shown here is derived from an EMBL/GenBank/DDBJ whole genome shotgun (WGS) entry which is preliminary data.</text>
</comment>
<dbReference type="Proteomes" id="UP000233551">
    <property type="component" value="Unassembled WGS sequence"/>
</dbReference>
<proteinExistence type="predicted"/>
<reference evidence="1 2" key="1">
    <citation type="submission" date="2017-11" db="EMBL/GenBank/DDBJ databases">
        <title>De-novo sequencing of pomegranate (Punica granatum L.) genome.</title>
        <authorList>
            <person name="Akparov Z."/>
            <person name="Amiraslanov A."/>
            <person name="Hajiyeva S."/>
            <person name="Abbasov M."/>
            <person name="Kaur K."/>
            <person name="Hamwieh A."/>
            <person name="Solovyev V."/>
            <person name="Salamov A."/>
            <person name="Braich B."/>
            <person name="Kosarev P."/>
            <person name="Mahmoud A."/>
            <person name="Hajiyev E."/>
            <person name="Babayeva S."/>
            <person name="Izzatullayeva V."/>
            <person name="Mammadov A."/>
            <person name="Mammadov A."/>
            <person name="Sharifova S."/>
            <person name="Ojaghi J."/>
            <person name="Eynullazada K."/>
            <person name="Bayramov B."/>
            <person name="Abdulazimova A."/>
            <person name="Shahmuradov I."/>
        </authorList>
    </citation>
    <scope>NUCLEOTIDE SEQUENCE [LARGE SCALE GENOMIC DNA]</scope>
    <source>
        <strain evidence="2">cv. AG2017</strain>
        <tissue evidence="1">Leaf</tissue>
    </source>
</reference>
<accession>A0A2I0HU71</accession>
<dbReference type="EMBL" id="PGOL01005422">
    <property type="protein sequence ID" value="PKI35252.1"/>
    <property type="molecule type" value="Genomic_DNA"/>
</dbReference>
<organism evidence="1 2">
    <name type="scientific">Punica granatum</name>
    <name type="common">Pomegranate</name>
    <dbReference type="NCBI Taxonomy" id="22663"/>
    <lineage>
        <taxon>Eukaryota</taxon>
        <taxon>Viridiplantae</taxon>
        <taxon>Streptophyta</taxon>
        <taxon>Embryophyta</taxon>
        <taxon>Tracheophyta</taxon>
        <taxon>Spermatophyta</taxon>
        <taxon>Magnoliopsida</taxon>
        <taxon>eudicotyledons</taxon>
        <taxon>Gunneridae</taxon>
        <taxon>Pentapetalae</taxon>
        <taxon>rosids</taxon>
        <taxon>malvids</taxon>
        <taxon>Myrtales</taxon>
        <taxon>Lythraceae</taxon>
        <taxon>Punica</taxon>
    </lineage>
</organism>
<keyword evidence="2" id="KW-1185">Reference proteome</keyword>
<evidence type="ECO:0000313" key="2">
    <source>
        <dbReference type="Proteomes" id="UP000233551"/>
    </source>
</evidence>
<dbReference type="AlphaFoldDB" id="A0A2I0HU71"/>
<evidence type="ECO:0000313" key="1">
    <source>
        <dbReference type="EMBL" id="PKI35252.1"/>
    </source>
</evidence>
<sequence>MQQSRGRKGIKVCTSAGGTRARRWSPGGCWGRQAAAACPIMVADLSLGWPTWGGKGQVGTASACTVIGLPDWGRQGAGRSCLCLHCHGRVCATACIGIGGVKLLCYSLARRRDLTELRSQLRRMTASREEKEKQ</sequence>
<protein>
    <submittedName>
        <fullName evidence="1">Uncharacterized protein</fullName>
    </submittedName>
</protein>